<dbReference type="GO" id="GO:0010181">
    <property type="term" value="F:FMN binding"/>
    <property type="evidence" value="ECO:0007669"/>
    <property type="project" value="InterPro"/>
</dbReference>
<keyword evidence="2" id="KW-0813">Transport</keyword>
<evidence type="ECO:0000256" key="1">
    <source>
        <dbReference type="ARBA" id="ARBA00012604"/>
    </source>
</evidence>
<comment type="cofactor">
    <cofactor evidence="12">
        <name>FAD</name>
        <dbReference type="ChEBI" id="CHEBI:57692"/>
    </cofactor>
    <text evidence="12">Binds 1 FAD per subunit.</text>
</comment>
<feature type="binding site" evidence="12">
    <location>
        <position position="310"/>
    </location>
    <ligand>
        <name>FAD</name>
        <dbReference type="ChEBI" id="CHEBI:57692"/>
    </ligand>
</feature>
<gene>
    <name evidence="15" type="ORF">Cflav_PD3162</name>
</gene>
<dbReference type="InterPro" id="IPR039261">
    <property type="entry name" value="FNR_nucleotide-bd"/>
</dbReference>
<dbReference type="Pfam" id="PF00667">
    <property type="entry name" value="FAD_binding_1"/>
    <property type="match status" value="1"/>
</dbReference>
<comment type="catalytic activity">
    <reaction evidence="11">
        <text>hydrogen sulfide + 3 NADP(+) + 3 H2O = sulfite + 3 NADPH + 4 H(+)</text>
        <dbReference type="Rhea" id="RHEA:13801"/>
        <dbReference type="ChEBI" id="CHEBI:15377"/>
        <dbReference type="ChEBI" id="CHEBI:15378"/>
        <dbReference type="ChEBI" id="CHEBI:17359"/>
        <dbReference type="ChEBI" id="CHEBI:29919"/>
        <dbReference type="ChEBI" id="CHEBI:57783"/>
        <dbReference type="ChEBI" id="CHEBI:58349"/>
        <dbReference type="EC" id="1.8.1.2"/>
    </reaction>
</comment>
<keyword evidence="9" id="KW-0560">Oxidoreductase</keyword>
<evidence type="ECO:0000256" key="8">
    <source>
        <dbReference type="ARBA" id="ARBA00022982"/>
    </source>
</evidence>
<dbReference type="FunFam" id="3.40.50.80:FF:000001">
    <property type="entry name" value="NADPH--cytochrome P450 reductase 1"/>
    <property type="match status" value="1"/>
</dbReference>
<dbReference type="InterPro" id="IPR017927">
    <property type="entry name" value="FAD-bd_FR_type"/>
</dbReference>
<dbReference type="Proteomes" id="UP000003688">
    <property type="component" value="Unassembled WGS sequence"/>
</dbReference>
<evidence type="ECO:0000256" key="4">
    <source>
        <dbReference type="ARBA" id="ARBA00022630"/>
    </source>
</evidence>
<feature type="binding site" evidence="12">
    <location>
        <begin position="510"/>
        <end position="511"/>
    </location>
    <ligand>
        <name>NADP(+)</name>
        <dbReference type="ChEBI" id="CHEBI:58349"/>
    </ligand>
</feature>
<dbReference type="PIRSF" id="PIRSF000207">
    <property type="entry name" value="SiR-FP_CysJ"/>
    <property type="match status" value="1"/>
</dbReference>
<dbReference type="PRINTS" id="PR00371">
    <property type="entry name" value="FPNCR"/>
</dbReference>
<keyword evidence="8" id="KW-0249">Electron transport</keyword>
<dbReference type="Pfam" id="PF00258">
    <property type="entry name" value="Flavodoxin_1"/>
    <property type="match status" value="1"/>
</dbReference>
<dbReference type="Gene3D" id="3.40.50.80">
    <property type="entry name" value="Nucleotide-binding domain of ferredoxin-NADP reductase (FNR) module"/>
    <property type="match status" value="1"/>
</dbReference>
<evidence type="ECO:0000256" key="2">
    <source>
        <dbReference type="ARBA" id="ARBA00022448"/>
    </source>
</evidence>
<dbReference type="PANTHER" id="PTHR19384">
    <property type="entry name" value="NITRIC OXIDE SYNTHASE-RELATED"/>
    <property type="match status" value="1"/>
</dbReference>
<evidence type="ECO:0000256" key="3">
    <source>
        <dbReference type="ARBA" id="ARBA00022605"/>
    </source>
</evidence>
<evidence type="ECO:0000256" key="6">
    <source>
        <dbReference type="ARBA" id="ARBA00022827"/>
    </source>
</evidence>
<dbReference type="SUPFAM" id="SSF52218">
    <property type="entry name" value="Flavoproteins"/>
    <property type="match status" value="1"/>
</dbReference>
<evidence type="ECO:0000256" key="7">
    <source>
        <dbReference type="ARBA" id="ARBA00022857"/>
    </source>
</evidence>
<dbReference type="InterPro" id="IPR001094">
    <property type="entry name" value="Flavdoxin-like"/>
</dbReference>
<feature type="binding site" evidence="12">
    <location>
        <position position="401"/>
    </location>
    <ligand>
        <name>FAD</name>
        <dbReference type="ChEBI" id="CHEBI:57692"/>
    </ligand>
</feature>
<dbReference type="Pfam" id="PF00175">
    <property type="entry name" value="NAD_binding_1"/>
    <property type="match status" value="1"/>
</dbReference>
<feature type="domain" description="Flavodoxin-like" evidence="13">
    <location>
        <begin position="50"/>
        <end position="188"/>
    </location>
</feature>
<dbReference type="PRINTS" id="PR00369">
    <property type="entry name" value="FLAVODOXIN"/>
</dbReference>
<keyword evidence="16" id="KW-1185">Reference proteome</keyword>
<dbReference type="GO" id="GO:0019344">
    <property type="term" value="P:cysteine biosynthetic process"/>
    <property type="evidence" value="ECO:0007669"/>
    <property type="project" value="UniProtKB-KW"/>
</dbReference>
<evidence type="ECO:0000313" key="15">
    <source>
        <dbReference type="EMBL" id="EEF60103.1"/>
    </source>
</evidence>
<dbReference type="RefSeq" id="WP_007415858.1">
    <property type="nucleotide sequence ID" value="NZ_ABOX02000020.1"/>
</dbReference>
<feature type="domain" description="FAD-binding FR-type" evidence="14">
    <location>
        <begin position="221"/>
        <end position="439"/>
    </location>
</feature>
<evidence type="ECO:0000256" key="5">
    <source>
        <dbReference type="ARBA" id="ARBA00022643"/>
    </source>
</evidence>
<proteinExistence type="predicted"/>
<dbReference type="InterPro" id="IPR001709">
    <property type="entry name" value="Flavoprot_Pyr_Nucl_cyt_Rdtase"/>
</dbReference>
<keyword evidence="5 12" id="KW-0288">FMN</keyword>
<organism evidence="15 16">
    <name type="scientific">Pedosphaera parvula (strain Ellin514)</name>
    <dbReference type="NCBI Taxonomy" id="320771"/>
    <lineage>
        <taxon>Bacteria</taxon>
        <taxon>Pseudomonadati</taxon>
        <taxon>Verrucomicrobiota</taxon>
        <taxon>Pedosphaerae</taxon>
        <taxon>Pedosphaerales</taxon>
        <taxon>Pedosphaeraceae</taxon>
        <taxon>Pedosphaera</taxon>
    </lineage>
</organism>
<dbReference type="InterPro" id="IPR017938">
    <property type="entry name" value="Riboflavin_synthase-like_b-brl"/>
</dbReference>
<dbReference type="InterPro" id="IPR003097">
    <property type="entry name" value="CysJ-like_FAD-binding"/>
</dbReference>
<dbReference type="NCBIfam" id="NF004859">
    <property type="entry name" value="PRK06214.1"/>
    <property type="match status" value="1"/>
</dbReference>
<comment type="caution">
    <text evidence="15">The sequence shown here is derived from an EMBL/GenBank/DDBJ whole genome shotgun (WGS) entry which is preliminary data.</text>
</comment>
<feature type="binding site" evidence="12">
    <location>
        <position position="590"/>
    </location>
    <ligand>
        <name>FAD</name>
        <dbReference type="ChEBI" id="CHEBI:57692"/>
    </ligand>
</feature>
<dbReference type="GO" id="GO:0050660">
    <property type="term" value="F:flavin adenine dinucleotide binding"/>
    <property type="evidence" value="ECO:0007669"/>
    <property type="project" value="InterPro"/>
</dbReference>
<evidence type="ECO:0000259" key="14">
    <source>
        <dbReference type="PROSITE" id="PS51384"/>
    </source>
</evidence>
<dbReference type="AlphaFoldDB" id="B9XJ65"/>
<dbReference type="OrthoDB" id="9789468at2"/>
<keyword evidence="3" id="KW-0028">Amino-acid biosynthesis</keyword>
<keyword evidence="10" id="KW-0198">Cysteine biosynthesis</keyword>
<feature type="binding site" evidence="12">
    <location>
        <begin position="103"/>
        <end position="106"/>
    </location>
    <ligand>
        <name>FMN</name>
        <dbReference type="ChEBI" id="CHEBI:58210"/>
    </ligand>
</feature>
<dbReference type="PANTHER" id="PTHR19384:SF128">
    <property type="entry name" value="NADPH OXIDOREDUCTASE A"/>
    <property type="match status" value="1"/>
</dbReference>
<keyword evidence="7 12" id="KW-0521">NADP</keyword>
<feature type="binding site" evidence="12">
    <location>
        <begin position="395"/>
        <end position="397"/>
    </location>
    <ligand>
        <name>FAD</name>
        <dbReference type="ChEBI" id="CHEBI:57692"/>
    </ligand>
</feature>
<accession>B9XJ65</accession>
<feature type="binding site" evidence="12">
    <location>
        <begin position="139"/>
        <end position="148"/>
    </location>
    <ligand>
        <name>FMN</name>
        <dbReference type="ChEBI" id="CHEBI:58210"/>
    </ligand>
</feature>
<dbReference type="InterPro" id="IPR023173">
    <property type="entry name" value="NADPH_Cyt_P450_Rdtase_alpha"/>
</dbReference>
<feature type="binding site" evidence="12">
    <location>
        <begin position="410"/>
        <end position="413"/>
    </location>
    <ligand>
        <name>FAD</name>
        <dbReference type="ChEBI" id="CHEBI:57692"/>
    </ligand>
</feature>
<dbReference type="CDD" id="cd06199">
    <property type="entry name" value="SiR"/>
    <property type="match status" value="1"/>
</dbReference>
<dbReference type="InterPro" id="IPR008254">
    <property type="entry name" value="Flavodoxin/NO_synth"/>
</dbReference>
<dbReference type="Gene3D" id="3.40.50.360">
    <property type="match status" value="1"/>
</dbReference>
<name>B9XJ65_PEDPL</name>
<dbReference type="InterPro" id="IPR010199">
    <property type="entry name" value="CysJ"/>
</dbReference>
<dbReference type="PROSITE" id="PS50902">
    <property type="entry name" value="FLAVODOXIN_LIKE"/>
    <property type="match status" value="1"/>
</dbReference>
<evidence type="ECO:0000256" key="9">
    <source>
        <dbReference type="ARBA" id="ARBA00023002"/>
    </source>
</evidence>
<dbReference type="Gene3D" id="2.40.30.10">
    <property type="entry name" value="Translation factors"/>
    <property type="match status" value="1"/>
</dbReference>
<keyword evidence="4" id="KW-0285">Flavoprotein</keyword>
<protein>
    <recommendedName>
        <fullName evidence="1">assimilatory sulfite reductase (NADPH)</fullName>
        <ecNumber evidence="1">1.8.1.2</ecNumber>
    </recommendedName>
</protein>
<keyword evidence="6 12" id="KW-0274">FAD</keyword>
<dbReference type="PROSITE" id="PS51384">
    <property type="entry name" value="FAD_FR"/>
    <property type="match status" value="1"/>
</dbReference>
<evidence type="ECO:0000256" key="12">
    <source>
        <dbReference type="PIRSR" id="PIRSR000207-1"/>
    </source>
</evidence>
<dbReference type="GO" id="GO:0005829">
    <property type="term" value="C:cytosol"/>
    <property type="evidence" value="ECO:0007669"/>
    <property type="project" value="TreeGrafter"/>
</dbReference>
<dbReference type="STRING" id="320771.Cflav_PD3162"/>
<comment type="cofactor">
    <cofactor evidence="12">
        <name>FMN</name>
        <dbReference type="ChEBI" id="CHEBI:58210"/>
    </cofactor>
    <text evidence="12">Binds 1 FMN per subunit.</text>
</comment>
<feature type="binding site" evidence="12">
    <location>
        <begin position="516"/>
        <end position="520"/>
    </location>
    <ligand>
        <name>NADP(+)</name>
        <dbReference type="ChEBI" id="CHEBI:58349"/>
    </ligand>
</feature>
<reference evidence="15 16" key="1">
    <citation type="journal article" date="2011" name="J. Bacteriol.">
        <title>Genome sequence of 'Pedosphaera parvula' Ellin514, an aerobic Verrucomicrobial isolate from pasture soil.</title>
        <authorList>
            <person name="Kant R."/>
            <person name="van Passel M.W."/>
            <person name="Sangwan P."/>
            <person name="Palva A."/>
            <person name="Lucas S."/>
            <person name="Copeland A."/>
            <person name="Lapidus A."/>
            <person name="Glavina Del Rio T."/>
            <person name="Dalin E."/>
            <person name="Tice H."/>
            <person name="Bruce D."/>
            <person name="Goodwin L."/>
            <person name="Pitluck S."/>
            <person name="Chertkov O."/>
            <person name="Larimer F.W."/>
            <person name="Land M.L."/>
            <person name="Hauser L."/>
            <person name="Brettin T.S."/>
            <person name="Detter J.C."/>
            <person name="Han S."/>
            <person name="de Vos W.M."/>
            <person name="Janssen P.H."/>
            <person name="Smidt H."/>
        </authorList>
    </citation>
    <scope>NUCLEOTIDE SEQUENCE [LARGE SCALE GENOMIC DNA]</scope>
    <source>
        <strain evidence="15 16">Ellin514</strain>
    </source>
</reference>
<dbReference type="EMBL" id="ABOX02000020">
    <property type="protein sequence ID" value="EEF60103.1"/>
    <property type="molecule type" value="Genomic_DNA"/>
</dbReference>
<evidence type="ECO:0000259" key="13">
    <source>
        <dbReference type="PROSITE" id="PS50902"/>
    </source>
</evidence>
<dbReference type="SUPFAM" id="SSF52343">
    <property type="entry name" value="Ferredoxin reductase-like, C-terminal NADP-linked domain"/>
    <property type="match status" value="1"/>
</dbReference>
<feature type="binding site" evidence="12">
    <location>
        <position position="552"/>
    </location>
    <ligand>
        <name>NADP(+)</name>
        <dbReference type="ChEBI" id="CHEBI:58349"/>
    </ligand>
</feature>
<dbReference type="InterPro" id="IPR029039">
    <property type="entry name" value="Flavoprotein-like_sf"/>
</dbReference>
<dbReference type="EC" id="1.8.1.2" evidence="1"/>
<feature type="binding site" evidence="12">
    <location>
        <begin position="377"/>
        <end position="380"/>
    </location>
    <ligand>
        <name>FAD</name>
        <dbReference type="ChEBI" id="CHEBI:57692"/>
    </ligand>
</feature>
<evidence type="ECO:0000313" key="16">
    <source>
        <dbReference type="Proteomes" id="UP000003688"/>
    </source>
</evidence>
<evidence type="ECO:0000256" key="10">
    <source>
        <dbReference type="ARBA" id="ARBA00023192"/>
    </source>
</evidence>
<evidence type="ECO:0000256" key="11">
    <source>
        <dbReference type="ARBA" id="ARBA00052219"/>
    </source>
</evidence>
<dbReference type="Gene3D" id="1.20.990.10">
    <property type="entry name" value="NADPH-cytochrome p450 Reductase, Chain A, domain 3"/>
    <property type="match status" value="1"/>
</dbReference>
<sequence>MRPIPCIPENAPFTAEQRAWINGFLAGLFAEPTSEPANAASEATTSTHKVLILFGSQTGTAEGLAKKAAAEASKRGVSARVLDMNSYAAIEWGQECSVLLVTSTWGDGDPPDNAAAFWNFLNSETAPRLEHINYSVLALGDRNYSDFCGAGRKFDARLEQLGAKRLHPLGECDTDYEAPANVWMSAIWSEFKKLSVETPAQVKELLPPPKTESSPKAYSKANPFPARLITNRKLNGANSAKETRHFEISLKDSGLNYEVGDALGVMPANCPALADEVLLALKCDGEEAVKLAHGTEVSLRKALIENFQITRISTGFLKILAERSNDEQLKKLLAPDAKTELDKFLHGRELIHLLLSHPGASFSPGEIAELLPKLQARLYSISSSPRMHPGEVHLTVAIVRYDSHGRPCKGVCSTFLADRVDEQTPVPVFVQPSHGFRLPQNHDAPIIMIGPGTGVAPFRAFLEERRAVGARGKNWLFFGDQRRATDFLYADELESMLKDGHLTHLDTAFSRDQADKIYVQQRILEKSAQFWEWLEAGAHVYVCGDAKRMAKDVDMALHQLIQSAGGNGAGQAAEYVQKLKVEKRYQRDVY</sequence>
<dbReference type="GO" id="GO:0004783">
    <property type="term" value="F:sulfite reductase (NADPH) activity"/>
    <property type="evidence" value="ECO:0007669"/>
    <property type="project" value="UniProtKB-EC"/>
</dbReference>
<dbReference type="SUPFAM" id="SSF63380">
    <property type="entry name" value="Riboflavin synthase domain-like"/>
    <property type="match status" value="1"/>
</dbReference>
<dbReference type="InterPro" id="IPR001433">
    <property type="entry name" value="OxRdtase_FAD/NAD-bd"/>
</dbReference>